<dbReference type="EMBL" id="CADCXU010003418">
    <property type="protein sequence ID" value="CAA9995497.1"/>
    <property type="molecule type" value="Genomic_DNA"/>
</dbReference>
<proteinExistence type="predicted"/>
<name>A0A6H5G1P3_9HEMI</name>
<keyword evidence="3" id="KW-1185">Reference proteome</keyword>
<evidence type="ECO:0000313" key="2">
    <source>
        <dbReference type="EMBL" id="CAA9995497.1"/>
    </source>
</evidence>
<organism evidence="2 3">
    <name type="scientific">Nesidiocoris tenuis</name>
    <dbReference type="NCBI Taxonomy" id="355587"/>
    <lineage>
        <taxon>Eukaryota</taxon>
        <taxon>Metazoa</taxon>
        <taxon>Ecdysozoa</taxon>
        <taxon>Arthropoda</taxon>
        <taxon>Hexapoda</taxon>
        <taxon>Insecta</taxon>
        <taxon>Pterygota</taxon>
        <taxon>Neoptera</taxon>
        <taxon>Paraneoptera</taxon>
        <taxon>Hemiptera</taxon>
        <taxon>Heteroptera</taxon>
        <taxon>Panheteroptera</taxon>
        <taxon>Cimicomorpha</taxon>
        <taxon>Miridae</taxon>
        <taxon>Dicyphina</taxon>
        <taxon>Nesidiocoris</taxon>
    </lineage>
</organism>
<sequence length="103" mass="11669">MRKINSPVTVKEILALIQLDYAEGGFAAPRPRRADFDVEKLTVLRLVGEEDQIQRHGVSYATAFLTLEHFLDRIDGIGGEQSPRHERSSCKQIYQLNNSTKIT</sequence>
<gene>
    <name evidence="2" type="ORF">NTEN_LOCUS2288</name>
</gene>
<dbReference type="AlphaFoldDB" id="A0A6H5G1P3"/>
<protein>
    <submittedName>
        <fullName evidence="2">Uncharacterized protein</fullName>
    </submittedName>
</protein>
<evidence type="ECO:0000256" key="1">
    <source>
        <dbReference type="SAM" id="MobiDB-lite"/>
    </source>
</evidence>
<feature type="compositionally biased region" description="Polar residues" evidence="1">
    <location>
        <begin position="90"/>
        <end position="103"/>
    </location>
</feature>
<reference evidence="2 3" key="1">
    <citation type="submission" date="2020-02" db="EMBL/GenBank/DDBJ databases">
        <authorList>
            <person name="Ferguson B K."/>
        </authorList>
    </citation>
    <scope>NUCLEOTIDE SEQUENCE [LARGE SCALE GENOMIC DNA]</scope>
</reference>
<accession>A0A6H5G1P3</accession>
<evidence type="ECO:0000313" key="3">
    <source>
        <dbReference type="Proteomes" id="UP000479000"/>
    </source>
</evidence>
<feature type="region of interest" description="Disordered" evidence="1">
    <location>
        <begin position="78"/>
        <end position="103"/>
    </location>
</feature>
<dbReference type="Proteomes" id="UP000479000">
    <property type="component" value="Unassembled WGS sequence"/>
</dbReference>
<feature type="non-terminal residue" evidence="2">
    <location>
        <position position="103"/>
    </location>
</feature>